<reference evidence="1" key="1">
    <citation type="journal article" date="2020" name="mSystems">
        <title>Genome- and Community-Level Interaction Insights into Carbon Utilization and Element Cycling Functions of Hydrothermarchaeota in Hydrothermal Sediment.</title>
        <authorList>
            <person name="Zhou Z."/>
            <person name="Liu Y."/>
            <person name="Xu W."/>
            <person name="Pan J."/>
            <person name="Luo Z.H."/>
            <person name="Li M."/>
        </authorList>
    </citation>
    <scope>NUCLEOTIDE SEQUENCE [LARGE SCALE GENOMIC DNA]</scope>
    <source>
        <strain evidence="1">SpSt-503</strain>
    </source>
</reference>
<proteinExistence type="predicted"/>
<name>A0A7C3IPD8_9SPIR</name>
<sequence length="199" mass="21803">MADAELVRVLDYILNRSDENTIEAIAAAVVRRKRDLALFGSAGLPDPKTWAHKVAADINVNASLDGIRTTVRNMVSEMLQREAPELSDEEREELLNSWVPLETAGPGNMGGKRGSTAGKTVPPDVLAAMVHQFVAYSMGTLPAKEDAALRKELGSWPERYWESFPQLIRSLITDYIDGTIDDGEFSQKLMASIQIATGT</sequence>
<dbReference type="AlphaFoldDB" id="A0A7C3IPD8"/>
<dbReference type="EMBL" id="DSVL01000117">
    <property type="protein sequence ID" value="HFH28606.1"/>
    <property type="molecule type" value="Genomic_DNA"/>
</dbReference>
<accession>A0A7C3IPD8</accession>
<gene>
    <name evidence="1" type="ORF">ENS59_03730</name>
</gene>
<comment type="caution">
    <text evidence="1">The sequence shown here is derived from an EMBL/GenBank/DDBJ whole genome shotgun (WGS) entry which is preliminary data.</text>
</comment>
<organism evidence="1">
    <name type="scientific">Gracilinema caldarium</name>
    <dbReference type="NCBI Taxonomy" id="215591"/>
    <lineage>
        <taxon>Bacteria</taxon>
        <taxon>Pseudomonadati</taxon>
        <taxon>Spirochaetota</taxon>
        <taxon>Spirochaetia</taxon>
        <taxon>Spirochaetales</taxon>
        <taxon>Breznakiellaceae</taxon>
        <taxon>Gracilinema</taxon>
    </lineage>
</organism>
<evidence type="ECO:0000313" key="1">
    <source>
        <dbReference type="EMBL" id="HFH28606.1"/>
    </source>
</evidence>
<protein>
    <submittedName>
        <fullName evidence="1">Uncharacterized protein</fullName>
    </submittedName>
</protein>